<evidence type="ECO:0000256" key="1">
    <source>
        <dbReference type="SAM" id="MobiDB-lite"/>
    </source>
</evidence>
<dbReference type="EMBL" id="KE162370">
    <property type="protein sequence ID" value="EPQ07957.1"/>
    <property type="molecule type" value="Genomic_DNA"/>
</dbReference>
<keyword evidence="3" id="KW-1185">Reference proteome</keyword>
<organism evidence="2 3">
    <name type="scientific">Myotis brandtii</name>
    <name type="common">Brandt's bat</name>
    <dbReference type="NCBI Taxonomy" id="109478"/>
    <lineage>
        <taxon>Eukaryota</taxon>
        <taxon>Metazoa</taxon>
        <taxon>Chordata</taxon>
        <taxon>Craniata</taxon>
        <taxon>Vertebrata</taxon>
        <taxon>Euteleostomi</taxon>
        <taxon>Mammalia</taxon>
        <taxon>Eutheria</taxon>
        <taxon>Laurasiatheria</taxon>
        <taxon>Chiroptera</taxon>
        <taxon>Yangochiroptera</taxon>
        <taxon>Vespertilionidae</taxon>
        <taxon>Myotis</taxon>
    </lineage>
</organism>
<evidence type="ECO:0000313" key="3">
    <source>
        <dbReference type="Proteomes" id="UP000052978"/>
    </source>
</evidence>
<sequence length="190" mass="19338">MHRVRKPERKRTPRRTDTGNREPGCRVGKAAGTPGTRGAVRVAHTGTPGAKTQACTGAEAPWVLARRDSDFRPQKPGLQGPQGSLGSSTSPAPLANLDPDGTLVRGGHPAVHPAGGWGPCGRCSWTTGAVSIRDPSPGPGRKHPCGNSGPGALSHVAHLGKPGSLSGTMAGPEDTQGGQFPGTGAECKGW</sequence>
<feature type="region of interest" description="Disordered" evidence="1">
    <location>
        <begin position="131"/>
        <end position="190"/>
    </location>
</feature>
<name>S7PIY9_MYOBR</name>
<dbReference type="AlphaFoldDB" id="S7PIY9"/>
<protein>
    <submittedName>
        <fullName evidence="2">Uncharacterized protein</fullName>
    </submittedName>
</protein>
<dbReference type="Proteomes" id="UP000052978">
    <property type="component" value="Unassembled WGS sequence"/>
</dbReference>
<feature type="compositionally biased region" description="Basic residues" evidence="1">
    <location>
        <begin position="1"/>
        <end position="13"/>
    </location>
</feature>
<reference evidence="2 3" key="1">
    <citation type="journal article" date="2013" name="Nat. Commun.">
        <title>Genome analysis reveals insights into physiology and longevity of the Brandt's bat Myotis brandtii.</title>
        <authorList>
            <person name="Seim I."/>
            <person name="Fang X."/>
            <person name="Xiong Z."/>
            <person name="Lobanov A.V."/>
            <person name="Huang Z."/>
            <person name="Ma S."/>
            <person name="Feng Y."/>
            <person name="Turanov A.A."/>
            <person name="Zhu Y."/>
            <person name="Lenz T.L."/>
            <person name="Gerashchenko M.V."/>
            <person name="Fan D."/>
            <person name="Hee Yim S."/>
            <person name="Yao X."/>
            <person name="Jordan D."/>
            <person name="Xiong Y."/>
            <person name="Ma Y."/>
            <person name="Lyapunov A.N."/>
            <person name="Chen G."/>
            <person name="Kulakova O.I."/>
            <person name="Sun Y."/>
            <person name="Lee S.G."/>
            <person name="Bronson R.T."/>
            <person name="Moskalev A.A."/>
            <person name="Sunyaev S.R."/>
            <person name="Zhang G."/>
            <person name="Krogh A."/>
            <person name="Wang J."/>
            <person name="Gladyshev V.N."/>
        </authorList>
    </citation>
    <scope>NUCLEOTIDE SEQUENCE [LARGE SCALE GENOMIC DNA]</scope>
</reference>
<proteinExistence type="predicted"/>
<accession>S7PIY9</accession>
<feature type="region of interest" description="Disordered" evidence="1">
    <location>
        <begin position="1"/>
        <end position="115"/>
    </location>
</feature>
<feature type="compositionally biased region" description="Basic and acidic residues" evidence="1">
    <location>
        <begin position="14"/>
        <end position="24"/>
    </location>
</feature>
<feature type="compositionally biased region" description="Low complexity" evidence="1">
    <location>
        <begin position="74"/>
        <end position="91"/>
    </location>
</feature>
<evidence type="ECO:0000313" key="2">
    <source>
        <dbReference type="EMBL" id="EPQ07957.1"/>
    </source>
</evidence>
<gene>
    <name evidence="2" type="ORF">D623_10003884</name>
</gene>